<evidence type="ECO:0000259" key="2">
    <source>
        <dbReference type="Pfam" id="PF16409"/>
    </source>
</evidence>
<gene>
    <name evidence="3" type="ORF">E2488_12345</name>
</gene>
<dbReference type="OrthoDB" id="1082472at2"/>
<reference evidence="3 4" key="1">
    <citation type="journal article" date="2011" name="J. Microbiol.">
        <title>Gramella jeungdoensis sp. nov., isolated from a solar saltern in Korea.</title>
        <authorList>
            <person name="Joung Y."/>
            <person name="Kim H."/>
            <person name="Jang T."/>
            <person name="Ahn T.S."/>
            <person name="Joh K."/>
        </authorList>
    </citation>
    <scope>NUCLEOTIDE SEQUENCE [LARGE SCALE GENOMIC DNA]</scope>
    <source>
        <strain evidence="3 4">KCTC 23123</strain>
    </source>
</reference>
<dbReference type="InterPro" id="IPR032185">
    <property type="entry name" value="DUF5017"/>
</dbReference>
<sequence>MKKVLYIYMSILLLVITFQSCDDQEEVDAPDFKVQLTSKTVKVGEEVEFEVENAPNFLYFYAGDFGHKYKFKDRTNAEGNVTMSFLNSQKWGLGANSKGTLTVWYSKDYDGSGAIESVNAANWTEISDRFNISTLYDFNLQESGNVDITDLADGNNIYFAFKYFCDNTGERPAEWYLDDLNIKMEVEDAPAPLLVANESSPGFKPVDIQGVVSGWNANKWYWSGDKGDNGLWRMRGQVKEGGQWIVNEDWLITNAINLTKVAPDKGTPLKTYSDQLESFTYTYSSPGTYTVTLVGNNTTIYGSQEKITELTIEVTE</sequence>
<evidence type="ECO:0000313" key="4">
    <source>
        <dbReference type="Proteomes" id="UP000298517"/>
    </source>
</evidence>
<keyword evidence="1" id="KW-0732">Signal</keyword>
<protein>
    <submittedName>
        <fullName evidence="3">DUF5017 domain-containing protein</fullName>
    </submittedName>
</protein>
<dbReference type="RefSeq" id="WP_134248679.1">
    <property type="nucleotide sequence ID" value="NZ_SNQI01000004.1"/>
</dbReference>
<dbReference type="Pfam" id="PF16409">
    <property type="entry name" value="DUF5017"/>
    <property type="match status" value="1"/>
</dbReference>
<dbReference type="PROSITE" id="PS51257">
    <property type="entry name" value="PROKAR_LIPOPROTEIN"/>
    <property type="match status" value="1"/>
</dbReference>
<dbReference type="EMBL" id="SNQI01000004">
    <property type="protein sequence ID" value="TEW72976.1"/>
    <property type="molecule type" value="Genomic_DNA"/>
</dbReference>
<feature type="domain" description="DUF5017" evidence="2">
    <location>
        <begin position="20"/>
        <end position="193"/>
    </location>
</feature>
<evidence type="ECO:0000256" key="1">
    <source>
        <dbReference type="SAM" id="SignalP"/>
    </source>
</evidence>
<comment type="caution">
    <text evidence="3">The sequence shown here is derived from an EMBL/GenBank/DDBJ whole genome shotgun (WGS) entry which is preliminary data.</text>
</comment>
<dbReference type="AlphaFoldDB" id="A0A4Y8ARU8"/>
<evidence type="ECO:0000313" key="3">
    <source>
        <dbReference type="EMBL" id="TEW72976.1"/>
    </source>
</evidence>
<organism evidence="3 4">
    <name type="scientific">Gramella jeungdoensis</name>
    <dbReference type="NCBI Taxonomy" id="708091"/>
    <lineage>
        <taxon>Bacteria</taxon>
        <taxon>Pseudomonadati</taxon>
        <taxon>Bacteroidota</taxon>
        <taxon>Flavobacteriia</taxon>
        <taxon>Flavobacteriales</taxon>
        <taxon>Flavobacteriaceae</taxon>
        <taxon>Christiangramia</taxon>
    </lineage>
</organism>
<keyword evidence="4" id="KW-1185">Reference proteome</keyword>
<proteinExistence type="predicted"/>
<accession>A0A4Y8ARU8</accession>
<feature type="signal peptide" evidence="1">
    <location>
        <begin position="1"/>
        <end position="22"/>
    </location>
</feature>
<name>A0A4Y8ARU8_9FLAO</name>
<feature type="chain" id="PRO_5021359882" evidence="1">
    <location>
        <begin position="23"/>
        <end position="316"/>
    </location>
</feature>
<dbReference type="CDD" id="cd00146">
    <property type="entry name" value="PKD"/>
    <property type="match status" value="1"/>
</dbReference>
<dbReference type="Proteomes" id="UP000298517">
    <property type="component" value="Unassembled WGS sequence"/>
</dbReference>